<dbReference type="RefSeq" id="WP_103951975.1">
    <property type="nucleotide sequence ID" value="NZ_FNUL01000001.1"/>
</dbReference>
<proteinExistence type="predicted"/>
<dbReference type="EMBL" id="FNUL01000001">
    <property type="protein sequence ID" value="SEF38606.1"/>
    <property type="molecule type" value="Genomic_DNA"/>
</dbReference>
<reference evidence="1 2" key="1">
    <citation type="submission" date="2016-10" db="EMBL/GenBank/DDBJ databases">
        <authorList>
            <person name="de Groot N.N."/>
        </authorList>
    </citation>
    <scope>NUCLEOTIDE SEQUENCE [LARGE SCALE GENOMIC DNA]</scope>
    <source>
        <strain evidence="1 2">D15d</strain>
    </source>
</reference>
<organism evidence="1 2">
    <name type="scientific">Lachnospira multipara</name>
    <dbReference type="NCBI Taxonomy" id="28051"/>
    <lineage>
        <taxon>Bacteria</taxon>
        <taxon>Bacillati</taxon>
        <taxon>Bacillota</taxon>
        <taxon>Clostridia</taxon>
        <taxon>Lachnospirales</taxon>
        <taxon>Lachnospiraceae</taxon>
        <taxon>Lachnospira</taxon>
    </lineage>
</organism>
<accession>A0A1H5RJS7</accession>
<keyword evidence="2" id="KW-1185">Reference proteome</keyword>
<dbReference type="STRING" id="1410661.GCA_000702205_00418"/>
<dbReference type="Proteomes" id="UP000236726">
    <property type="component" value="Unassembled WGS sequence"/>
</dbReference>
<dbReference type="AlphaFoldDB" id="A0A1H5RJS7"/>
<evidence type="ECO:0000313" key="2">
    <source>
        <dbReference type="Proteomes" id="UP000236726"/>
    </source>
</evidence>
<protein>
    <submittedName>
        <fullName evidence="1">Uncharacterized protein</fullName>
    </submittedName>
</protein>
<evidence type="ECO:0000313" key="1">
    <source>
        <dbReference type="EMBL" id="SEF38606.1"/>
    </source>
</evidence>
<sequence length="164" mass="18567">MQKKLMKFLIITSFALCFFIFEKKEVKAETVNTSEMASCEQQDANELLVTSLNSQYTEYDAQIFLDPIDNGVITIVGIRITYSYTDGEWAWIKNVGLDFNSINGYAGTSYSSSRYGGGSNSQDYCIRKFSITNLNTGATAYYDLYVYLDIWGNINYEARLTGIN</sequence>
<name>A0A1H5RJS7_9FIRM</name>
<gene>
    <name evidence="1" type="ORF">SAMN05216537_10141</name>
</gene>